<evidence type="ECO:0000313" key="2">
    <source>
        <dbReference type="Proteomes" id="UP000255411"/>
    </source>
</evidence>
<sequence length="71" mass="8654">MAKWLIFNFYDGDFIRQNDVIVRFETKGLARQFLDHYQKPKPTQKTKEFTVNYSYYEAPFRFVREGDYDAV</sequence>
<gene>
    <name evidence="1" type="ORF">Sp14A_23130</name>
</gene>
<proteinExistence type="predicted"/>
<reference evidence="1 2" key="1">
    <citation type="submission" date="2017-07" db="EMBL/GenBank/DDBJ databases">
        <title>Streptococcus pluranimalium as cause of bovine abortion.</title>
        <authorList>
            <person name="Rodriguez Campos S."/>
            <person name="Gobeli Brawand S."/>
            <person name="Brodard I."/>
            <person name="Rychener L."/>
            <person name="Perreten V."/>
        </authorList>
    </citation>
    <scope>NUCLEOTIDE SEQUENCE [LARGE SCALE GENOMIC DNA]</scope>
    <source>
        <strain evidence="1 2">14A0014</strain>
    </source>
</reference>
<dbReference type="AlphaFoldDB" id="A0A345VN93"/>
<accession>A0A345VN93</accession>
<dbReference type="Proteomes" id="UP000255411">
    <property type="component" value="Chromosome"/>
</dbReference>
<name>A0A345VN93_9STRE</name>
<dbReference type="RefSeq" id="WP_001151755.1">
    <property type="nucleotide sequence ID" value="NZ_CP022601.1"/>
</dbReference>
<evidence type="ECO:0000313" key="1">
    <source>
        <dbReference type="EMBL" id="AXJ14195.1"/>
    </source>
</evidence>
<organism evidence="1 2">
    <name type="scientific">Streptococcus pluranimalium</name>
    <dbReference type="NCBI Taxonomy" id="82348"/>
    <lineage>
        <taxon>Bacteria</taxon>
        <taxon>Bacillati</taxon>
        <taxon>Bacillota</taxon>
        <taxon>Bacilli</taxon>
        <taxon>Lactobacillales</taxon>
        <taxon>Streptococcaceae</taxon>
        <taxon>Streptococcus</taxon>
    </lineage>
</organism>
<dbReference type="EMBL" id="CP022601">
    <property type="protein sequence ID" value="AXJ14195.1"/>
    <property type="molecule type" value="Genomic_DNA"/>
</dbReference>
<protein>
    <submittedName>
        <fullName evidence="1">Uncharacterized protein</fullName>
    </submittedName>
</protein>